<protein>
    <submittedName>
        <fullName evidence="1">Uncharacterized protein</fullName>
    </submittedName>
</protein>
<sequence>MQGTTDPVYYHITDSTQIAKANMKRLLCHSNTKMELTVYLVQKSMEYAVQNGGRFVVSWACQCEAAHQRTEYLQSNQEEADTKLLLHALDASANGATILTIHSLDTDVFVLSLRCYPELCQNTYFVTGTGQRHKDEG</sequence>
<reference evidence="1 2" key="1">
    <citation type="submission" date="2022-05" db="EMBL/GenBank/DDBJ databases">
        <authorList>
            <consortium name="Genoscope - CEA"/>
            <person name="William W."/>
        </authorList>
    </citation>
    <scope>NUCLEOTIDE SEQUENCE [LARGE SCALE GENOMIC DNA]</scope>
</reference>
<dbReference type="Proteomes" id="UP001159405">
    <property type="component" value="Unassembled WGS sequence"/>
</dbReference>
<proteinExistence type="predicted"/>
<evidence type="ECO:0000313" key="2">
    <source>
        <dbReference type="Proteomes" id="UP001159405"/>
    </source>
</evidence>
<comment type="caution">
    <text evidence="1">The sequence shown here is derived from an EMBL/GenBank/DDBJ whole genome shotgun (WGS) entry which is preliminary data.</text>
</comment>
<keyword evidence="2" id="KW-1185">Reference proteome</keyword>
<gene>
    <name evidence="1" type="ORF">PLOB_00039969</name>
</gene>
<evidence type="ECO:0000313" key="1">
    <source>
        <dbReference type="EMBL" id="CAH3138102.1"/>
    </source>
</evidence>
<name>A0ABN8PDD6_9CNID</name>
<organism evidence="1 2">
    <name type="scientific">Porites lobata</name>
    <dbReference type="NCBI Taxonomy" id="104759"/>
    <lineage>
        <taxon>Eukaryota</taxon>
        <taxon>Metazoa</taxon>
        <taxon>Cnidaria</taxon>
        <taxon>Anthozoa</taxon>
        <taxon>Hexacorallia</taxon>
        <taxon>Scleractinia</taxon>
        <taxon>Fungiina</taxon>
        <taxon>Poritidae</taxon>
        <taxon>Porites</taxon>
    </lineage>
</organism>
<dbReference type="EMBL" id="CALNXK010000060">
    <property type="protein sequence ID" value="CAH3138102.1"/>
    <property type="molecule type" value="Genomic_DNA"/>
</dbReference>
<accession>A0ABN8PDD6</accession>